<organism evidence="2 3">
    <name type="scientific">Bugula neritina</name>
    <name type="common">Brown bryozoan</name>
    <name type="synonym">Sertularia neritina</name>
    <dbReference type="NCBI Taxonomy" id="10212"/>
    <lineage>
        <taxon>Eukaryota</taxon>
        <taxon>Metazoa</taxon>
        <taxon>Spiralia</taxon>
        <taxon>Lophotrochozoa</taxon>
        <taxon>Bryozoa</taxon>
        <taxon>Gymnolaemata</taxon>
        <taxon>Cheilostomatida</taxon>
        <taxon>Flustrina</taxon>
        <taxon>Buguloidea</taxon>
        <taxon>Bugulidae</taxon>
        <taxon>Bugula</taxon>
    </lineage>
</organism>
<reference evidence="2" key="1">
    <citation type="submission" date="2020-06" db="EMBL/GenBank/DDBJ databases">
        <title>Draft genome of Bugula neritina, a colonial animal packing powerful symbionts and potential medicines.</title>
        <authorList>
            <person name="Rayko M."/>
        </authorList>
    </citation>
    <scope>NUCLEOTIDE SEQUENCE [LARGE SCALE GENOMIC DNA]</scope>
    <source>
        <strain evidence="2">Kwan_BN1</strain>
    </source>
</reference>
<dbReference type="AlphaFoldDB" id="A0A7J7KC91"/>
<feature type="compositionally biased region" description="Polar residues" evidence="1">
    <location>
        <begin position="26"/>
        <end position="45"/>
    </location>
</feature>
<protein>
    <submittedName>
        <fullName evidence="2">Uncharacterized protein</fullName>
    </submittedName>
</protein>
<name>A0A7J7KC91_BUGNE</name>
<sequence>MMGRPLPLTPPTDGYCIDSRPHTPLRYQNDSPFVTTSRAGTGSTNHTKRSFTKSPSSQLETQSADDKQRNAEELLKQVPWFQPKLNRSKLARLPLILDIAICHRMLLMCHFFALIYLCCVVSASKGQMVCTSTISVHSS</sequence>
<dbReference type="EMBL" id="VXIV02000821">
    <property type="protein sequence ID" value="KAF6035835.1"/>
    <property type="molecule type" value="Genomic_DNA"/>
</dbReference>
<evidence type="ECO:0000256" key="1">
    <source>
        <dbReference type="SAM" id="MobiDB-lite"/>
    </source>
</evidence>
<dbReference type="Proteomes" id="UP000593567">
    <property type="component" value="Unassembled WGS sequence"/>
</dbReference>
<gene>
    <name evidence="2" type="ORF">EB796_005855</name>
</gene>
<proteinExistence type="predicted"/>
<evidence type="ECO:0000313" key="3">
    <source>
        <dbReference type="Proteomes" id="UP000593567"/>
    </source>
</evidence>
<feature type="region of interest" description="Disordered" evidence="1">
    <location>
        <begin position="1"/>
        <end position="68"/>
    </location>
</feature>
<accession>A0A7J7KC91</accession>
<evidence type="ECO:0000313" key="2">
    <source>
        <dbReference type="EMBL" id="KAF6035835.1"/>
    </source>
</evidence>
<comment type="caution">
    <text evidence="2">The sequence shown here is derived from an EMBL/GenBank/DDBJ whole genome shotgun (WGS) entry which is preliminary data.</text>
</comment>
<keyword evidence="3" id="KW-1185">Reference proteome</keyword>
<feature type="compositionally biased region" description="Polar residues" evidence="1">
    <location>
        <begin position="52"/>
        <end position="62"/>
    </location>
</feature>